<dbReference type="Proteomes" id="UP000245533">
    <property type="component" value="Unassembled WGS sequence"/>
</dbReference>
<feature type="binding site" evidence="6">
    <location>
        <position position="89"/>
    </location>
    <ligand>
        <name>substrate</name>
    </ligand>
</feature>
<evidence type="ECO:0000256" key="6">
    <source>
        <dbReference type="PIRSR" id="PIRSR000185-2"/>
    </source>
</evidence>
<dbReference type="RefSeq" id="WP_109647517.1">
    <property type="nucleotide sequence ID" value="NZ_QGGB01000009.1"/>
</dbReference>
<dbReference type="PIRSF" id="PIRSF000185">
    <property type="entry name" value="Glu_DH"/>
    <property type="match status" value="1"/>
</dbReference>
<name>A0A316TNY3_9BACT</name>
<dbReference type="InterPro" id="IPR033524">
    <property type="entry name" value="Glu/Leu/Phe/Val_DH_AS"/>
</dbReference>
<evidence type="ECO:0000256" key="1">
    <source>
        <dbReference type="ARBA" id="ARBA00006382"/>
    </source>
</evidence>
<dbReference type="SUPFAM" id="SSF53223">
    <property type="entry name" value="Aminoacid dehydrogenase-like, N-terminal domain"/>
    <property type="match status" value="1"/>
</dbReference>
<evidence type="ECO:0000256" key="5">
    <source>
        <dbReference type="PIRSR" id="PIRSR000185-1"/>
    </source>
</evidence>
<dbReference type="FunFam" id="3.40.50.720:FF:000030">
    <property type="entry name" value="Glutamate dehydrogenase"/>
    <property type="match status" value="1"/>
</dbReference>
<reference evidence="10 11" key="1">
    <citation type="submission" date="2018-05" db="EMBL/GenBank/DDBJ databases">
        <title>Rhodohalobacter halophilus gen. nov., sp. nov., a moderately halophilic member of the family Balneolaceae.</title>
        <authorList>
            <person name="Liu Z.-W."/>
        </authorList>
    </citation>
    <scope>NUCLEOTIDE SEQUENCE [LARGE SCALE GENOMIC DNA]</scope>
    <source>
        <strain evidence="10 11">8A47</strain>
    </source>
</reference>
<evidence type="ECO:0000256" key="4">
    <source>
        <dbReference type="PIRNR" id="PIRNR000185"/>
    </source>
</evidence>
<comment type="subunit">
    <text evidence="2">Homohexamer.</text>
</comment>
<dbReference type="FunFam" id="1.10.285.10:FF:000001">
    <property type="entry name" value="Glutamate dehydrogenase"/>
    <property type="match status" value="1"/>
</dbReference>
<keyword evidence="6" id="KW-0547">Nucleotide-binding</keyword>
<dbReference type="GO" id="GO:0000166">
    <property type="term" value="F:nucleotide binding"/>
    <property type="evidence" value="ECO:0007669"/>
    <property type="project" value="UniProtKB-KW"/>
</dbReference>
<dbReference type="InterPro" id="IPR006096">
    <property type="entry name" value="Glu/Leu/Phe/Val/Trp_DH_C"/>
</dbReference>
<dbReference type="InterPro" id="IPR046346">
    <property type="entry name" value="Aminoacid_DH-like_N_sf"/>
</dbReference>
<evidence type="ECO:0000256" key="7">
    <source>
        <dbReference type="PIRSR" id="PIRSR000185-3"/>
    </source>
</evidence>
<dbReference type="InterPro" id="IPR006095">
    <property type="entry name" value="Glu/Leu/Phe/Val/Trp_DH"/>
</dbReference>
<dbReference type="PANTHER" id="PTHR43571:SF1">
    <property type="entry name" value="NADP-SPECIFIC GLUTAMATE DEHYDROGENASE 1-RELATED"/>
    <property type="match status" value="1"/>
</dbReference>
<dbReference type="Pfam" id="PF00208">
    <property type="entry name" value="ELFV_dehydrog"/>
    <property type="match status" value="1"/>
</dbReference>
<evidence type="ECO:0000313" key="11">
    <source>
        <dbReference type="Proteomes" id="UP000245533"/>
    </source>
</evidence>
<dbReference type="GO" id="GO:0004354">
    <property type="term" value="F:glutamate dehydrogenase (NADP+) activity"/>
    <property type="evidence" value="ECO:0007669"/>
    <property type="project" value="TreeGrafter"/>
</dbReference>
<dbReference type="AlphaFoldDB" id="A0A316TNY3"/>
<dbReference type="Pfam" id="PF02812">
    <property type="entry name" value="ELFV_dehydrog_N"/>
    <property type="match status" value="1"/>
</dbReference>
<keyword evidence="11" id="KW-1185">Reference proteome</keyword>
<organism evidence="10 11">
    <name type="scientific">Rhodohalobacter mucosus</name>
    <dbReference type="NCBI Taxonomy" id="2079485"/>
    <lineage>
        <taxon>Bacteria</taxon>
        <taxon>Pseudomonadati</taxon>
        <taxon>Balneolota</taxon>
        <taxon>Balneolia</taxon>
        <taxon>Balneolales</taxon>
        <taxon>Balneolaceae</taxon>
        <taxon>Rhodohalobacter</taxon>
    </lineage>
</organism>
<comment type="caution">
    <text evidence="10">The sequence shown here is derived from an EMBL/GenBank/DDBJ whole genome shotgun (WGS) entry which is preliminary data.</text>
</comment>
<evidence type="ECO:0000256" key="2">
    <source>
        <dbReference type="ARBA" id="ARBA00011643"/>
    </source>
</evidence>
<dbReference type="FunFam" id="3.40.50.10860:FF:000002">
    <property type="entry name" value="Glutamate dehydrogenase"/>
    <property type="match status" value="1"/>
</dbReference>
<feature type="active site" description="Proton donor" evidence="5">
    <location>
        <position position="125"/>
    </location>
</feature>
<dbReference type="GO" id="GO:0006537">
    <property type="term" value="P:glutamate biosynthetic process"/>
    <property type="evidence" value="ECO:0007669"/>
    <property type="project" value="TreeGrafter"/>
</dbReference>
<dbReference type="InterPro" id="IPR006097">
    <property type="entry name" value="Glu/Leu/Phe/Val/Trp_DH_dimer"/>
</dbReference>
<dbReference type="NCBIfam" id="NF006929">
    <property type="entry name" value="PRK09414.1"/>
    <property type="match status" value="1"/>
</dbReference>
<dbReference type="GO" id="GO:0005829">
    <property type="term" value="C:cytosol"/>
    <property type="evidence" value="ECO:0007669"/>
    <property type="project" value="TreeGrafter"/>
</dbReference>
<dbReference type="InterPro" id="IPR033922">
    <property type="entry name" value="NAD_bind_Glu_DH"/>
</dbReference>
<gene>
    <name evidence="10" type="ORF">DDZ15_12835</name>
</gene>
<evidence type="ECO:0000313" key="10">
    <source>
        <dbReference type="EMBL" id="PWN05488.1"/>
    </source>
</evidence>
<dbReference type="SUPFAM" id="SSF51735">
    <property type="entry name" value="NAD(P)-binding Rossmann-fold domains"/>
    <property type="match status" value="1"/>
</dbReference>
<feature type="binding site" evidence="6">
    <location>
        <position position="208"/>
    </location>
    <ligand>
        <name>NAD(+)</name>
        <dbReference type="ChEBI" id="CHEBI:57540"/>
    </ligand>
</feature>
<keyword evidence="3 4" id="KW-0560">Oxidoreductase</keyword>
<comment type="similarity">
    <text evidence="1 4 8">Belongs to the Glu/Leu/Phe/Val dehydrogenases family.</text>
</comment>
<dbReference type="Gene3D" id="3.40.50.10860">
    <property type="entry name" value="Leucine Dehydrogenase, chain A, domain 1"/>
    <property type="match status" value="1"/>
</dbReference>
<dbReference type="PROSITE" id="PS00074">
    <property type="entry name" value="GLFV_DEHYDROGENASE"/>
    <property type="match status" value="1"/>
</dbReference>
<evidence type="ECO:0000259" key="9">
    <source>
        <dbReference type="SMART" id="SM00839"/>
    </source>
</evidence>
<feature type="binding site" evidence="6">
    <location>
        <position position="239"/>
    </location>
    <ligand>
        <name>NAD(+)</name>
        <dbReference type="ChEBI" id="CHEBI:57540"/>
    </ligand>
</feature>
<dbReference type="Gene3D" id="1.10.285.10">
    <property type="entry name" value="Glutamate Dehydrogenase, chain A, domain 3"/>
    <property type="match status" value="2"/>
</dbReference>
<dbReference type="OrthoDB" id="9803297at2"/>
<evidence type="ECO:0000256" key="3">
    <source>
        <dbReference type="ARBA" id="ARBA00023002"/>
    </source>
</evidence>
<accession>A0A316TNY3</accession>
<feature type="binding site" evidence="6">
    <location>
        <position position="377"/>
    </location>
    <ligand>
        <name>substrate</name>
    </ligand>
</feature>
<dbReference type="PRINTS" id="PR00082">
    <property type="entry name" value="GLFDHDRGNASE"/>
</dbReference>
<sequence>MYTKDDFMNRIREMNPAETEYHQAVEEVMNHVIPFVNDNPDYGKAAILERICEPDRIISFRVTWMDDDKNVHVNRAWRVQFNNAIGPYKGGLRFHPTVNQGILKFLGFEQCFKNALTTLPMGGAKGGSNFDPKGKSNEEVFRFCQSFMAELHRHIGDERDIPAGDIGVGDREISYLFGNYKKINNIFEGTLTGKGVSFGGSPIRTEATGYGLVYFAQDMLNHHDNSMEGKTVLISGSGNVALYAAEKAIQSGLKVLTMSDSSGTIYDKDGITEEKLAYIKELKKVKRGRIHEYTDEYSCEYFDGGKPWHIPADLAFPCATENELNADDAQNLIDNGLMLLAEGANMPCTNEAVHLLKNADVLYGPGKASNAGGVSVSGLEISQNRQRMKWTAEKVDEKLYSIMKDIHEKCVEYGDNGNGIIDYSKGANIAGFVKLADAMLAYGPI</sequence>
<dbReference type="PANTHER" id="PTHR43571">
    <property type="entry name" value="NADP-SPECIFIC GLUTAMATE DEHYDROGENASE 1-RELATED"/>
    <property type="match status" value="1"/>
</dbReference>
<feature type="domain" description="Glutamate/phenylalanine/leucine/valine/L-tryptophan dehydrogenase C-terminal" evidence="9">
    <location>
        <begin position="201"/>
        <end position="443"/>
    </location>
</feature>
<evidence type="ECO:0000256" key="8">
    <source>
        <dbReference type="RuleBase" id="RU004417"/>
    </source>
</evidence>
<protein>
    <recommendedName>
        <fullName evidence="4">Glutamate dehydrogenase</fullName>
    </recommendedName>
</protein>
<dbReference type="Gene3D" id="3.40.50.720">
    <property type="entry name" value="NAD(P)-binding Rossmann-like Domain"/>
    <property type="match status" value="1"/>
</dbReference>
<dbReference type="InterPro" id="IPR036291">
    <property type="entry name" value="NAD(P)-bd_dom_sf"/>
</dbReference>
<feature type="site" description="Important for catalysis" evidence="7">
    <location>
        <position position="165"/>
    </location>
</feature>
<proteinExistence type="inferred from homology"/>
<feature type="binding site" evidence="6">
    <location>
        <position position="164"/>
    </location>
    <ligand>
        <name>substrate</name>
    </ligand>
</feature>
<feature type="binding site" evidence="6">
    <location>
        <position position="110"/>
    </location>
    <ligand>
        <name>substrate</name>
    </ligand>
</feature>
<dbReference type="SMART" id="SM00839">
    <property type="entry name" value="ELFV_dehydrog"/>
    <property type="match status" value="1"/>
</dbReference>
<dbReference type="InterPro" id="IPR050724">
    <property type="entry name" value="Glu_Leu_Phe_Val_DH"/>
</dbReference>
<dbReference type="InterPro" id="IPR014362">
    <property type="entry name" value="Glu_DH"/>
</dbReference>
<dbReference type="CDD" id="cd05313">
    <property type="entry name" value="NAD_bind_2_Glu_DH"/>
    <property type="match status" value="1"/>
</dbReference>
<keyword evidence="6" id="KW-0520">NAD</keyword>
<feature type="binding site" evidence="6">
    <location>
        <position position="113"/>
    </location>
    <ligand>
        <name>substrate</name>
    </ligand>
</feature>
<dbReference type="EMBL" id="QGGB01000009">
    <property type="protein sequence ID" value="PWN05488.1"/>
    <property type="molecule type" value="Genomic_DNA"/>
</dbReference>